<feature type="transmembrane region" description="Helical" evidence="1">
    <location>
        <begin position="147"/>
        <end position="169"/>
    </location>
</feature>
<feature type="transmembrane region" description="Helical" evidence="1">
    <location>
        <begin position="189"/>
        <end position="209"/>
    </location>
</feature>
<organism evidence="2 3">
    <name type="scientific">Pseudofulvimonas gallinarii</name>
    <dbReference type="NCBI Taxonomy" id="634155"/>
    <lineage>
        <taxon>Bacteria</taxon>
        <taxon>Pseudomonadati</taxon>
        <taxon>Pseudomonadota</taxon>
        <taxon>Gammaproteobacteria</taxon>
        <taxon>Lysobacterales</taxon>
        <taxon>Rhodanobacteraceae</taxon>
        <taxon>Pseudofulvimonas</taxon>
    </lineage>
</organism>
<accession>A0A4R3LCB7</accession>
<dbReference type="Proteomes" id="UP000294599">
    <property type="component" value="Unassembled WGS sequence"/>
</dbReference>
<name>A0A4R3LCB7_9GAMM</name>
<feature type="transmembrane region" description="Helical" evidence="1">
    <location>
        <begin position="115"/>
        <end position="135"/>
    </location>
</feature>
<evidence type="ECO:0000256" key="1">
    <source>
        <dbReference type="SAM" id="Phobius"/>
    </source>
</evidence>
<feature type="transmembrane region" description="Helical" evidence="1">
    <location>
        <begin position="89"/>
        <end position="109"/>
    </location>
</feature>
<evidence type="ECO:0000313" key="2">
    <source>
        <dbReference type="EMBL" id="TCS97791.1"/>
    </source>
</evidence>
<dbReference type="EMBL" id="SMAF01000011">
    <property type="protein sequence ID" value="TCS97791.1"/>
    <property type="molecule type" value="Genomic_DNA"/>
</dbReference>
<feature type="transmembrane region" description="Helical" evidence="1">
    <location>
        <begin position="50"/>
        <end position="77"/>
    </location>
</feature>
<dbReference type="AlphaFoldDB" id="A0A4R3LCB7"/>
<protein>
    <submittedName>
        <fullName evidence="2">Uncharacterized protein</fullName>
    </submittedName>
</protein>
<keyword evidence="1" id="KW-0472">Membrane</keyword>
<evidence type="ECO:0000313" key="3">
    <source>
        <dbReference type="Proteomes" id="UP000294599"/>
    </source>
</evidence>
<keyword evidence="3" id="KW-1185">Reference proteome</keyword>
<gene>
    <name evidence="2" type="ORF">EDC25_11172</name>
</gene>
<comment type="caution">
    <text evidence="2">The sequence shown here is derived from an EMBL/GenBank/DDBJ whole genome shotgun (WGS) entry which is preliminary data.</text>
</comment>
<proteinExistence type="predicted"/>
<sequence>MCDMDHGRWGFPAGSPCPGRHDETYNARMPASTTPFPGDAALLWLPLWPLLPACTGPVTGATLLLAAVLCTGAATFARQRRDPCADTPGFHLIPVLAAAGLAGLIDLLLRAFAPALHLQVAAALPMLVLCGLQFLSQGGDLPRVQRMWPALLLAWGLACIHAALQHGGLALEWRLLSDPAGRAAAALPWRSPAASLVALALLLAAVGAIRNAVARRQRA</sequence>
<reference evidence="2 3" key="1">
    <citation type="submission" date="2019-03" db="EMBL/GenBank/DDBJ databases">
        <title>Genomic Encyclopedia of Type Strains, Phase IV (KMG-IV): sequencing the most valuable type-strain genomes for metagenomic binning, comparative biology and taxonomic classification.</title>
        <authorList>
            <person name="Goeker M."/>
        </authorList>
    </citation>
    <scope>NUCLEOTIDE SEQUENCE [LARGE SCALE GENOMIC DNA]</scope>
    <source>
        <strain evidence="2 3">DSM 21944</strain>
    </source>
</reference>
<keyword evidence="1" id="KW-0812">Transmembrane</keyword>
<keyword evidence="1" id="KW-1133">Transmembrane helix</keyword>